<dbReference type="RefSeq" id="WP_410556606.1">
    <property type="nucleotide sequence ID" value="NZ_BAAATD010000001.1"/>
</dbReference>
<dbReference type="EMBL" id="BAAATD010000001">
    <property type="protein sequence ID" value="GAA2581990.1"/>
    <property type="molecule type" value="Genomic_DNA"/>
</dbReference>
<evidence type="ECO:0000313" key="2">
    <source>
        <dbReference type="EMBL" id="GAA2581990.1"/>
    </source>
</evidence>
<dbReference type="Proteomes" id="UP001501509">
    <property type="component" value="Unassembled WGS sequence"/>
</dbReference>
<proteinExistence type="predicted"/>
<comment type="caution">
    <text evidence="2">The sequence shown here is derived from an EMBL/GenBank/DDBJ whole genome shotgun (WGS) entry which is preliminary data.</text>
</comment>
<accession>A0ABN3PEK6</accession>
<organism evidence="2 3">
    <name type="scientific">Actinomadura fulvescens</name>
    <dbReference type="NCBI Taxonomy" id="46160"/>
    <lineage>
        <taxon>Bacteria</taxon>
        <taxon>Bacillati</taxon>
        <taxon>Actinomycetota</taxon>
        <taxon>Actinomycetes</taxon>
        <taxon>Streptosporangiales</taxon>
        <taxon>Thermomonosporaceae</taxon>
        <taxon>Actinomadura</taxon>
    </lineage>
</organism>
<gene>
    <name evidence="2" type="ORF">GCM10010411_13370</name>
</gene>
<reference evidence="2 3" key="1">
    <citation type="journal article" date="2019" name="Int. J. Syst. Evol. Microbiol.">
        <title>The Global Catalogue of Microorganisms (GCM) 10K type strain sequencing project: providing services to taxonomists for standard genome sequencing and annotation.</title>
        <authorList>
            <consortium name="The Broad Institute Genomics Platform"/>
            <consortium name="The Broad Institute Genome Sequencing Center for Infectious Disease"/>
            <person name="Wu L."/>
            <person name="Ma J."/>
        </authorList>
    </citation>
    <scope>NUCLEOTIDE SEQUENCE [LARGE SCALE GENOMIC DNA]</scope>
    <source>
        <strain evidence="2 3">JCM 6833</strain>
    </source>
</reference>
<sequence length="56" mass="5738">MESATALADPSSRPVRRWALDGTGMTASLSATSTSPGVECSASPPLTRARTESTLT</sequence>
<feature type="region of interest" description="Disordered" evidence="1">
    <location>
        <begin position="26"/>
        <end position="56"/>
    </location>
</feature>
<keyword evidence="3" id="KW-1185">Reference proteome</keyword>
<evidence type="ECO:0000256" key="1">
    <source>
        <dbReference type="SAM" id="MobiDB-lite"/>
    </source>
</evidence>
<name>A0ABN3PEK6_9ACTN</name>
<evidence type="ECO:0000313" key="3">
    <source>
        <dbReference type="Proteomes" id="UP001501509"/>
    </source>
</evidence>
<protein>
    <submittedName>
        <fullName evidence="2">Uncharacterized protein</fullName>
    </submittedName>
</protein>
<feature type="compositionally biased region" description="Polar residues" evidence="1">
    <location>
        <begin position="26"/>
        <end position="36"/>
    </location>
</feature>